<dbReference type="GO" id="GO:0003968">
    <property type="term" value="F:RNA-directed RNA polymerase activity"/>
    <property type="evidence" value="ECO:0007669"/>
    <property type="project" value="UniProtKB-KW"/>
</dbReference>
<dbReference type="GeneID" id="54553655"/>
<organism evidence="4 5">
    <name type="scientific">Westerdykella ornata</name>
    <dbReference type="NCBI Taxonomy" id="318751"/>
    <lineage>
        <taxon>Eukaryota</taxon>
        <taxon>Fungi</taxon>
        <taxon>Dikarya</taxon>
        <taxon>Ascomycota</taxon>
        <taxon>Pezizomycotina</taxon>
        <taxon>Dothideomycetes</taxon>
        <taxon>Pleosporomycetidae</taxon>
        <taxon>Pleosporales</taxon>
        <taxon>Sporormiaceae</taxon>
        <taxon>Westerdykella</taxon>
    </lineage>
</organism>
<dbReference type="Proteomes" id="UP000800097">
    <property type="component" value="Unassembled WGS sequence"/>
</dbReference>
<dbReference type="RefSeq" id="XP_033648798.1">
    <property type="nucleotide sequence ID" value="XM_033800480.1"/>
</dbReference>
<dbReference type="PANTHER" id="PTHR23079">
    <property type="entry name" value="RNA-DEPENDENT RNA POLYMERASE"/>
    <property type="match status" value="1"/>
</dbReference>
<dbReference type="GO" id="GO:0031380">
    <property type="term" value="C:nuclear RNA-directed RNA polymerase complex"/>
    <property type="evidence" value="ECO:0007669"/>
    <property type="project" value="TreeGrafter"/>
</dbReference>
<sequence length="1196" mass="135737">MEVFLYNLPSHLTDRALRTQLNAYLGTQGINDWSCHKVKKKNYGTITFLYRNQGEWFLQVYGSKSKLTILGRSIDCKLSNRGPPDEFLLKSLLKSAKDRELTKSLPPSSRAPKITFQSQTFSCVDWQGLGGYAKFAKRAVIIEFPCGPSRSGTYRVEIPYRIIEALDISTRPPALTFTLWEAPRFYLVESQDMIAALIALALTHQPQPQRTPKRRLVEILGLGLAYRLSVTSLDFHEMVRRLKERDILTIHYSDIAISSLGYRRDLVTGMKLLNQEIRKSAHILPFTLLFQMKALVKNGFLLPWVVQSLLERMTELAAKHKQPHAKASNSDDEAKLFSQIPFPGPEVQASAFDPEEIWTYLLRNEKDIRLGHGNMLLTAKGRQRLVEIHRATITPTGIALHGPDLEAKNRILRRFPDHSEYFMRVQFSEEDGTDLQFNSNLSNEEVYDRFKTVFREGISVAGRVHSAWFMAPFFYEGKLQTYFSVISYLGKFDHIQSPARCAARIGQAFSETPVAISLEANNTQVYRLDDVKSPDGSRVFSDGVGTISTTFVKAIHAVLPRRKLQDGPTCFQIRWGGAKGMLALDARLGTASILCVRPSMQKFESNDTANLEICDMANHPIRMVLNRQMIKILEDMGVSPVWFLEQQEKTLLSLQLTTAHIANTIAFLEHHNVATRARLPKLIRWLDDIRIDYRKDPFLSSVVEAAVLREIRLLKHKARIPISHGVTLFGIIDETGYLAEGQIYITFDDAHFISTNYTMLNNTRMIVTRSPALHPGDIQLVTNVVPPREHPLRQLRNCIVFSQKGSRDLPSCLSGGDLDGDVYNIIWDPAAVSQCTHVWEPADYPRVPPVDIGRTVTREDMSNFFIQFMATDQLGLIAVKHMILADQRPSGTLDSDCLLLANMHSTGVDYSKTGIPVDMNLLKKIRSNKYRPDFLAPVPPAHIVDRTQIQLDELLAPSPDDEEDDDDADGPNHLYYYSEKINGVLYRAIDERKIWYDNIKIPVDHSHGICVDLLHYIKSQCGPDIHNIHSPAWIDAKKEAWDIRRAYEDAIWNATIEFSDHAARRITELEVFTGALFNRSGVQTRRQRDRSIKLKDEFDSIAHWAESMIRKRNIKSAADENYLEDAVVQPGAGNCVEALRLSIACLQVGIMKDEDRVGFGRTDEEFQSFKFVAASCALHELQTSPDRLIYDRVSLA</sequence>
<dbReference type="Pfam" id="PF05183">
    <property type="entry name" value="RdRP"/>
    <property type="match status" value="1"/>
</dbReference>
<dbReference type="AlphaFoldDB" id="A0A6A6J7S8"/>
<dbReference type="EC" id="2.7.7.48" evidence="1"/>
<dbReference type="GO" id="GO:0030422">
    <property type="term" value="P:siRNA processing"/>
    <property type="evidence" value="ECO:0007669"/>
    <property type="project" value="TreeGrafter"/>
</dbReference>
<dbReference type="InterPro" id="IPR007855">
    <property type="entry name" value="RDRP"/>
</dbReference>
<dbReference type="GO" id="GO:0003723">
    <property type="term" value="F:RNA binding"/>
    <property type="evidence" value="ECO:0007669"/>
    <property type="project" value="UniProtKB-KW"/>
</dbReference>
<keyword evidence="1" id="KW-0808">Transferase</keyword>
<evidence type="ECO:0000259" key="3">
    <source>
        <dbReference type="Pfam" id="PF25358"/>
    </source>
</evidence>
<dbReference type="Pfam" id="PF25358">
    <property type="entry name" value="PH_fung_RdRP"/>
    <property type="match status" value="1"/>
</dbReference>
<evidence type="ECO:0000256" key="1">
    <source>
        <dbReference type="RuleBase" id="RU363098"/>
    </source>
</evidence>
<evidence type="ECO:0000259" key="2">
    <source>
        <dbReference type="Pfam" id="PF05183"/>
    </source>
</evidence>
<keyword evidence="1" id="KW-0548">Nucleotidyltransferase</keyword>
<comment type="similarity">
    <text evidence="1">Belongs to the RdRP family.</text>
</comment>
<keyword evidence="1" id="KW-0696">RNA-directed RNA polymerase</keyword>
<protein>
    <recommendedName>
        <fullName evidence="1">RNA-dependent RNA polymerase</fullName>
        <ecNumber evidence="1">2.7.7.48</ecNumber>
    </recommendedName>
</protein>
<comment type="catalytic activity">
    <reaction evidence="1">
        <text>RNA(n) + a ribonucleoside 5'-triphosphate = RNA(n+1) + diphosphate</text>
        <dbReference type="Rhea" id="RHEA:21248"/>
        <dbReference type="Rhea" id="RHEA-COMP:14527"/>
        <dbReference type="Rhea" id="RHEA-COMP:17342"/>
        <dbReference type="ChEBI" id="CHEBI:33019"/>
        <dbReference type="ChEBI" id="CHEBI:61557"/>
        <dbReference type="ChEBI" id="CHEBI:140395"/>
        <dbReference type="EC" id="2.7.7.48"/>
    </reaction>
</comment>
<keyword evidence="1" id="KW-0694">RNA-binding</keyword>
<feature type="domain" description="RdRP-like PH" evidence="3">
    <location>
        <begin position="123"/>
        <end position="242"/>
    </location>
</feature>
<feature type="domain" description="RDRP core" evidence="2">
    <location>
        <begin position="393"/>
        <end position="989"/>
    </location>
</feature>
<evidence type="ECO:0000313" key="4">
    <source>
        <dbReference type="EMBL" id="KAF2271259.1"/>
    </source>
</evidence>
<accession>A0A6A6J7S8</accession>
<dbReference type="PANTHER" id="PTHR23079:SF17">
    <property type="entry name" value="RNA-DEPENDENT RNA POLYMERASE"/>
    <property type="match status" value="1"/>
</dbReference>
<dbReference type="InterPro" id="IPR057503">
    <property type="entry name" value="PH_RdRP"/>
</dbReference>
<evidence type="ECO:0000313" key="5">
    <source>
        <dbReference type="Proteomes" id="UP000800097"/>
    </source>
</evidence>
<keyword evidence="5" id="KW-1185">Reference proteome</keyword>
<dbReference type="OrthoDB" id="6513042at2759"/>
<gene>
    <name evidence="4" type="ORF">EI97DRAFT_453794</name>
</gene>
<dbReference type="EMBL" id="ML986556">
    <property type="protein sequence ID" value="KAF2271259.1"/>
    <property type="molecule type" value="Genomic_DNA"/>
</dbReference>
<proteinExistence type="inferred from homology"/>
<dbReference type="InterPro" id="IPR057596">
    <property type="entry name" value="RDRP_core"/>
</dbReference>
<reference evidence="4" key="1">
    <citation type="journal article" date="2020" name="Stud. Mycol.">
        <title>101 Dothideomycetes genomes: a test case for predicting lifestyles and emergence of pathogens.</title>
        <authorList>
            <person name="Haridas S."/>
            <person name="Albert R."/>
            <person name="Binder M."/>
            <person name="Bloem J."/>
            <person name="Labutti K."/>
            <person name="Salamov A."/>
            <person name="Andreopoulos B."/>
            <person name="Baker S."/>
            <person name="Barry K."/>
            <person name="Bills G."/>
            <person name="Bluhm B."/>
            <person name="Cannon C."/>
            <person name="Castanera R."/>
            <person name="Culley D."/>
            <person name="Daum C."/>
            <person name="Ezra D."/>
            <person name="Gonzalez J."/>
            <person name="Henrissat B."/>
            <person name="Kuo A."/>
            <person name="Liang C."/>
            <person name="Lipzen A."/>
            <person name="Lutzoni F."/>
            <person name="Magnuson J."/>
            <person name="Mondo S."/>
            <person name="Nolan M."/>
            <person name="Ohm R."/>
            <person name="Pangilinan J."/>
            <person name="Park H.-J."/>
            <person name="Ramirez L."/>
            <person name="Alfaro M."/>
            <person name="Sun H."/>
            <person name="Tritt A."/>
            <person name="Yoshinaga Y."/>
            <person name="Zwiers L.-H."/>
            <person name="Turgeon B."/>
            <person name="Goodwin S."/>
            <person name="Spatafora J."/>
            <person name="Crous P."/>
            <person name="Grigoriev I."/>
        </authorList>
    </citation>
    <scope>NUCLEOTIDE SEQUENCE</scope>
    <source>
        <strain evidence="4">CBS 379.55</strain>
    </source>
</reference>
<name>A0A6A6J7S8_WESOR</name>